<dbReference type="EMBL" id="GBRH01191519">
    <property type="protein sequence ID" value="JAE06377.1"/>
    <property type="molecule type" value="Transcribed_RNA"/>
</dbReference>
<keyword evidence="1" id="KW-0812">Transmembrane</keyword>
<evidence type="ECO:0000313" key="2">
    <source>
        <dbReference type="EMBL" id="JAE06377.1"/>
    </source>
</evidence>
<keyword evidence="1" id="KW-1133">Transmembrane helix</keyword>
<dbReference type="AlphaFoldDB" id="A0A0A9F211"/>
<feature type="transmembrane region" description="Helical" evidence="1">
    <location>
        <begin position="20"/>
        <end position="42"/>
    </location>
</feature>
<accession>A0A0A9F211</accession>
<reference evidence="2" key="2">
    <citation type="journal article" date="2015" name="Data Brief">
        <title>Shoot transcriptome of the giant reed, Arundo donax.</title>
        <authorList>
            <person name="Barrero R.A."/>
            <person name="Guerrero F.D."/>
            <person name="Moolhuijzen P."/>
            <person name="Goolsby J.A."/>
            <person name="Tidwell J."/>
            <person name="Bellgard S.E."/>
            <person name="Bellgard M.I."/>
        </authorList>
    </citation>
    <scope>NUCLEOTIDE SEQUENCE</scope>
    <source>
        <tissue evidence="2">Shoot tissue taken approximately 20 cm above the soil surface</tissue>
    </source>
</reference>
<organism evidence="2">
    <name type="scientific">Arundo donax</name>
    <name type="common">Giant reed</name>
    <name type="synonym">Donax arundinaceus</name>
    <dbReference type="NCBI Taxonomy" id="35708"/>
    <lineage>
        <taxon>Eukaryota</taxon>
        <taxon>Viridiplantae</taxon>
        <taxon>Streptophyta</taxon>
        <taxon>Embryophyta</taxon>
        <taxon>Tracheophyta</taxon>
        <taxon>Spermatophyta</taxon>
        <taxon>Magnoliopsida</taxon>
        <taxon>Liliopsida</taxon>
        <taxon>Poales</taxon>
        <taxon>Poaceae</taxon>
        <taxon>PACMAD clade</taxon>
        <taxon>Arundinoideae</taxon>
        <taxon>Arundineae</taxon>
        <taxon>Arundo</taxon>
    </lineage>
</organism>
<sequence>MAYNSSITSTLYNLFVKVLTYFSFSYTVAARVYLVLVVELATGSNQIS</sequence>
<name>A0A0A9F211_ARUDO</name>
<keyword evidence="1" id="KW-0472">Membrane</keyword>
<proteinExistence type="predicted"/>
<reference evidence="2" key="1">
    <citation type="submission" date="2014-09" db="EMBL/GenBank/DDBJ databases">
        <authorList>
            <person name="Magalhaes I.L.F."/>
            <person name="Oliveira U."/>
            <person name="Santos F.R."/>
            <person name="Vidigal T.H.D.A."/>
            <person name="Brescovit A.D."/>
            <person name="Santos A.J."/>
        </authorList>
    </citation>
    <scope>NUCLEOTIDE SEQUENCE</scope>
    <source>
        <tissue evidence="2">Shoot tissue taken approximately 20 cm above the soil surface</tissue>
    </source>
</reference>
<protein>
    <submittedName>
        <fullName evidence="2">Uncharacterized protein</fullName>
    </submittedName>
</protein>
<evidence type="ECO:0000256" key="1">
    <source>
        <dbReference type="SAM" id="Phobius"/>
    </source>
</evidence>